<evidence type="ECO:0000256" key="1">
    <source>
        <dbReference type="ARBA" id="ARBA00023015"/>
    </source>
</evidence>
<dbReference type="PANTHER" id="PTHR43280:SF28">
    <property type="entry name" value="HTH-TYPE TRANSCRIPTIONAL ACTIVATOR RHAS"/>
    <property type="match status" value="1"/>
</dbReference>
<evidence type="ECO:0000256" key="2">
    <source>
        <dbReference type="ARBA" id="ARBA00023125"/>
    </source>
</evidence>
<gene>
    <name evidence="5" type="ORF">BEI63_28510</name>
</gene>
<protein>
    <recommendedName>
        <fullName evidence="4">HTH araC/xylS-type domain-containing protein</fullName>
    </recommendedName>
</protein>
<sequence length="303" mass="35695">MHPGQFRPDRKEKQRVNPVEKELTELLADERYGTFIQTIRKIRFPANYRFDSHAHPQVEINYINSGCCMMEVEERIVPLKRGSCIVVNPGQKHLFMVDVSKSCAITQLIYRTALPEKIPESLTCFHYDRPFYVFQDCGELCSLLENIGRYYQRRQEDDYQEAQLDFSLLQLYAMLSRSMEKERLQADSRQGKLGEALDRIHSRLEEDINIEELSRELGMSSRYLRKAFEDSIGISCSQYITMLRIARAKELLWDWEKDITQVASLTGFNSPQYFCRIFKKHTGMTPAQYRNMKKERPELTEET</sequence>
<accession>A0ABX3A8Y9</accession>
<comment type="caution">
    <text evidence="5">The sequence shown here is derived from an EMBL/GenBank/DDBJ whole genome shotgun (WGS) entry which is preliminary data.</text>
</comment>
<dbReference type="InterPro" id="IPR009057">
    <property type="entry name" value="Homeodomain-like_sf"/>
</dbReference>
<keyword evidence="6" id="KW-1185">Reference proteome</keyword>
<evidence type="ECO:0000256" key="3">
    <source>
        <dbReference type="ARBA" id="ARBA00023163"/>
    </source>
</evidence>
<evidence type="ECO:0000313" key="6">
    <source>
        <dbReference type="Proteomes" id="UP000094869"/>
    </source>
</evidence>
<dbReference type="PANTHER" id="PTHR43280">
    <property type="entry name" value="ARAC-FAMILY TRANSCRIPTIONAL REGULATOR"/>
    <property type="match status" value="1"/>
</dbReference>
<dbReference type="Pfam" id="PF12833">
    <property type="entry name" value="HTH_18"/>
    <property type="match status" value="1"/>
</dbReference>
<dbReference type="Pfam" id="PF02311">
    <property type="entry name" value="AraC_binding"/>
    <property type="match status" value="1"/>
</dbReference>
<dbReference type="EMBL" id="MEHD01000051">
    <property type="protein sequence ID" value="ODR45726.1"/>
    <property type="molecule type" value="Genomic_DNA"/>
</dbReference>
<keyword evidence="1" id="KW-0805">Transcription regulation</keyword>
<feature type="domain" description="HTH araC/xylS-type" evidence="4">
    <location>
        <begin position="194"/>
        <end position="292"/>
    </location>
</feature>
<name>A0ABX3A8Y9_9FIRM</name>
<dbReference type="Gene3D" id="1.10.10.60">
    <property type="entry name" value="Homeodomain-like"/>
    <property type="match status" value="2"/>
</dbReference>
<dbReference type="SUPFAM" id="SSF51215">
    <property type="entry name" value="Regulatory protein AraC"/>
    <property type="match status" value="1"/>
</dbReference>
<keyword evidence="2" id="KW-0238">DNA-binding</keyword>
<dbReference type="InterPro" id="IPR003313">
    <property type="entry name" value="AraC-bd"/>
</dbReference>
<evidence type="ECO:0000313" key="5">
    <source>
        <dbReference type="EMBL" id="ODR45726.1"/>
    </source>
</evidence>
<dbReference type="Gene3D" id="2.60.120.10">
    <property type="entry name" value="Jelly Rolls"/>
    <property type="match status" value="1"/>
</dbReference>
<proteinExistence type="predicted"/>
<dbReference type="Proteomes" id="UP000094869">
    <property type="component" value="Unassembled WGS sequence"/>
</dbReference>
<dbReference type="SMART" id="SM00342">
    <property type="entry name" value="HTH_ARAC"/>
    <property type="match status" value="1"/>
</dbReference>
<dbReference type="InterPro" id="IPR020449">
    <property type="entry name" value="Tscrpt_reg_AraC-type_HTH"/>
</dbReference>
<dbReference type="PROSITE" id="PS01124">
    <property type="entry name" value="HTH_ARAC_FAMILY_2"/>
    <property type="match status" value="1"/>
</dbReference>
<dbReference type="InterPro" id="IPR018062">
    <property type="entry name" value="HTH_AraC-typ_CS"/>
</dbReference>
<organism evidence="5 6">
    <name type="scientific">Eisenbergiella tayi</name>
    <dbReference type="NCBI Taxonomy" id="1432052"/>
    <lineage>
        <taxon>Bacteria</taxon>
        <taxon>Bacillati</taxon>
        <taxon>Bacillota</taxon>
        <taxon>Clostridia</taxon>
        <taxon>Lachnospirales</taxon>
        <taxon>Lachnospiraceae</taxon>
        <taxon>Eisenbergiella</taxon>
    </lineage>
</organism>
<reference evidence="5 6" key="1">
    <citation type="submission" date="2016-08" db="EMBL/GenBank/DDBJ databases">
        <title>Characterization of Isolates of Eisenbergiella tayi Derived from Blood Cultures, Using Whole Genome Sequencing.</title>
        <authorList>
            <person name="Bernier A.-M."/>
            <person name="Burdz T."/>
            <person name="Wiebe D."/>
            <person name="Bernard K."/>
        </authorList>
    </citation>
    <scope>NUCLEOTIDE SEQUENCE [LARGE SCALE GENOMIC DNA]</scope>
    <source>
        <strain evidence="5 6">NML120146</strain>
    </source>
</reference>
<dbReference type="SUPFAM" id="SSF46689">
    <property type="entry name" value="Homeodomain-like"/>
    <property type="match status" value="2"/>
</dbReference>
<dbReference type="InterPro" id="IPR037923">
    <property type="entry name" value="HTH-like"/>
</dbReference>
<keyword evidence="3" id="KW-0804">Transcription</keyword>
<dbReference type="InterPro" id="IPR018060">
    <property type="entry name" value="HTH_AraC"/>
</dbReference>
<evidence type="ECO:0000259" key="4">
    <source>
        <dbReference type="PROSITE" id="PS01124"/>
    </source>
</evidence>
<dbReference type="PRINTS" id="PR00032">
    <property type="entry name" value="HTHARAC"/>
</dbReference>
<dbReference type="InterPro" id="IPR014710">
    <property type="entry name" value="RmlC-like_jellyroll"/>
</dbReference>
<dbReference type="PROSITE" id="PS00041">
    <property type="entry name" value="HTH_ARAC_FAMILY_1"/>
    <property type="match status" value="1"/>
</dbReference>